<organism evidence="8">
    <name type="scientific">Fervidobacterium pennivorans</name>
    <dbReference type="NCBI Taxonomy" id="93466"/>
    <lineage>
        <taxon>Bacteria</taxon>
        <taxon>Thermotogati</taxon>
        <taxon>Thermotogota</taxon>
        <taxon>Thermotogae</taxon>
        <taxon>Thermotogales</taxon>
        <taxon>Fervidobacteriaceae</taxon>
        <taxon>Fervidobacterium</taxon>
    </lineage>
</organism>
<name>A0A7V4NF04_FERPE</name>
<dbReference type="GO" id="GO:0009252">
    <property type="term" value="P:peptidoglycan biosynthetic process"/>
    <property type="evidence" value="ECO:0007669"/>
    <property type="project" value="UniProtKB-KW"/>
</dbReference>
<dbReference type="InterPro" id="IPR038740">
    <property type="entry name" value="BioF2-like_GNAT_dom"/>
</dbReference>
<keyword evidence="2 8" id="KW-0808">Transferase</keyword>
<reference evidence="8" key="1">
    <citation type="journal article" date="2020" name="mSystems">
        <title>Genome- and Community-Level Interaction Insights into Carbon Utilization and Element Cycling Functions of Hydrothermarchaeota in Hydrothermal Sediment.</title>
        <authorList>
            <person name="Zhou Z."/>
            <person name="Liu Y."/>
            <person name="Xu W."/>
            <person name="Pan J."/>
            <person name="Luo Z.H."/>
            <person name="Li M."/>
        </authorList>
    </citation>
    <scope>NUCLEOTIDE SEQUENCE [LARGE SCALE GENOMIC DNA]</scope>
    <source>
        <strain evidence="8">SpSt-61</strain>
    </source>
</reference>
<evidence type="ECO:0000256" key="2">
    <source>
        <dbReference type="ARBA" id="ARBA00022679"/>
    </source>
</evidence>
<feature type="non-terminal residue" evidence="8">
    <location>
        <position position="1"/>
    </location>
</feature>
<accession>A0A7V4NF04</accession>
<dbReference type="GO" id="GO:0008360">
    <property type="term" value="P:regulation of cell shape"/>
    <property type="evidence" value="ECO:0007669"/>
    <property type="project" value="UniProtKB-KW"/>
</dbReference>
<dbReference type="GO" id="GO:0016755">
    <property type="term" value="F:aminoacyltransferase activity"/>
    <property type="evidence" value="ECO:0007669"/>
    <property type="project" value="InterPro"/>
</dbReference>
<keyword evidence="5" id="KW-0012">Acyltransferase</keyword>
<gene>
    <name evidence="8" type="ORF">ENT78_02390</name>
</gene>
<comment type="similarity">
    <text evidence="1">Belongs to the FemABX family.</text>
</comment>
<sequence>LVIYEVETHGKRYYLPLLVYQLDGYKEIFSSYGYGGVISLEPPNDFLEIFEHFLEKLSMEGVVDIFLRNTPFLSNEVYIPWKYNSLNRITYLRELGEDTSLDILKSRVSQNVRWALNHALKNNLKVEFMSKDNFDEKVVHDFYNLYLRLMKEKETSGFYYFSESFFKKHFEKLPDNCELAYIYFDGTMIAGAMFLLDNLYVHYHFSAVDRNYSKLQPMDLLLAEVIVRYTDKDKKYFHLGGGLTLEGNDGLSRFKKRFSTVERKFYLSKIIVQEQEYNNLRRKYNVLHSDKFLIRDALKW</sequence>
<dbReference type="AlphaFoldDB" id="A0A7V4NF04"/>
<dbReference type="SUPFAM" id="SSF55729">
    <property type="entry name" value="Acyl-CoA N-acyltransferases (Nat)"/>
    <property type="match status" value="1"/>
</dbReference>
<dbReference type="InterPro" id="IPR016181">
    <property type="entry name" value="Acyl_CoA_acyltransferase"/>
</dbReference>
<dbReference type="Gene3D" id="3.40.630.30">
    <property type="match status" value="1"/>
</dbReference>
<feature type="domain" description="BioF2-like acetyltransferase" evidence="7">
    <location>
        <begin position="109"/>
        <end position="242"/>
    </location>
</feature>
<evidence type="ECO:0000256" key="1">
    <source>
        <dbReference type="ARBA" id="ARBA00009943"/>
    </source>
</evidence>
<keyword evidence="4" id="KW-0573">Peptidoglycan synthesis</keyword>
<dbReference type="PANTHER" id="PTHR36174:SF1">
    <property type="entry name" value="LIPID II:GLYCINE GLYCYLTRANSFERASE"/>
    <property type="match status" value="1"/>
</dbReference>
<dbReference type="EMBL" id="DSZZ01000110">
    <property type="protein sequence ID" value="HGU52365.1"/>
    <property type="molecule type" value="Genomic_DNA"/>
</dbReference>
<evidence type="ECO:0000256" key="5">
    <source>
        <dbReference type="ARBA" id="ARBA00023315"/>
    </source>
</evidence>
<dbReference type="Pfam" id="PF13480">
    <property type="entry name" value="Acetyltransf_6"/>
    <property type="match status" value="1"/>
</dbReference>
<dbReference type="InterPro" id="IPR003447">
    <property type="entry name" value="FEMABX"/>
</dbReference>
<proteinExistence type="inferred from homology"/>
<dbReference type="PANTHER" id="PTHR36174">
    <property type="entry name" value="LIPID II:GLYCINE GLYCYLTRANSFERASE"/>
    <property type="match status" value="1"/>
</dbReference>
<dbReference type="PROSITE" id="PS51191">
    <property type="entry name" value="FEMABX"/>
    <property type="match status" value="1"/>
</dbReference>
<dbReference type="InterPro" id="IPR050644">
    <property type="entry name" value="PG_Glycine_Bridge_Synth"/>
</dbReference>
<evidence type="ECO:0000313" key="8">
    <source>
        <dbReference type="EMBL" id="HGU52365.1"/>
    </source>
</evidence>
<dbReference type="GO" id="GO:0071555">
    <property type="term" value="P:cell wall organization"/>
    <property type="evidence" value="ECO:0007669"/>
    <property type="project" value="UniProtKB-KW"/>
</dbReference>
<evidence type="ECO:0000259" key="7">
    <source>
        <dbReference type="Pfam" id="PF13480"/>
    </source>
</evidence>
<keyword evidence="3" id="KW-0133">Cell shape</keyword>
<keyword evidence="6" id="KW-0961">Cell wall biogenesis/degradation</keyword>
<comment type="caution">
    <text evidence="8">The sequence shown here is derived from an EMBL/GenBank/DDBJ whole genome shotgun (WGS) entry which is preliminary data.</text>
</comment>
<evidence type="ECO:0000256" key="3">
    <source>
        <dbReference type="ARBA" id="ARBA00022960"/>
    </source>
</evidence>
<evidence type="ECO:0000256" key="6">
    <source>
        <dbReference type="ARBA" id="ARBA00023316"/>
    </source>
</evidence>
<evidence type="ECO:0000256" key="4">
    <source>
        <dbReference type="ARBA" id="ARBA00022984"/>
    </source>
</evidence>
<protein>
    <submittedName>
        <fullName evidence="8">GNAT family N-acetyltransferase</fullName>
    </submittedName>
</protein>